<evidence type="ECO:0000313" key="3">
    <source>
        <dbReference type="Proteomes" id="UP001186944"/>
    </source>
</evidence>
<evidence type="ECO:0000313" key="2">
    <source>
        <dbReference type="EMBL" id="KAK3103145.1"/>
    </source>
</evidence>
<dbReference type="AlphaFoldDB" id="A0AA88YNJ0"/>
<evidence type="ECO:0000256" key="1">
    <source>
        <dbReference type="SAM" id="MobiDB-lite"/>
    </source>
</evidence>
<dbReference type="EMBL" id="VSWD01000005">
    <property type="protein sequence ID" value="KAK3103145.1"/>
    <property type="molecule type" value="Genomic_DNA"/>
</dbReference>
<protein>
    <submittedName>
        <fullName evidence="2">Uncharacterized protein</fullName>
    </submittedName>
</protein>
<reference evidence="2" key="1">
    <citation type="submission" date="2019-08" db="EMBL/GenBank/DDBJ databases">
        <title>The improved chromosome-level genome for the pearl oyster Pinctada fucata martensii using PacBio sequencing and Hi-C.</title>
        <authorList>
            <person name="Zheng Z."/>
        </authorList>
    </citation>
    <scope>NUCLEOTIDE SEQUENCE</scope>
    <source>
        <strain evidence="2">ZZ-2019</strain>
        <tissue evidence="2">Adductor muscle</tissue>
    </source>
</reference>
<gene>
    <name evidence="2" type="ORF">FSP39_016793</name>
</gene>
<dbReference type="Proteomes" id="UP001186944">
    <property type="component" value="Unassembled WGS sequence"/>
</dbReference>
<name>A0AA88YNJ0_PINIB</name>
<organism evidence="2 3">
    <name type="scientific">Pinctada imbricata</name>
    <name type="common">Atlantic pearl-oyster</name>
    <name type="synonym">Pinctada martensii</name>
    <dbReference type="NCBI Taxonomy" id="66713"/>
    <lineage>
        <taxon>Eukaryota</taxon>
        <taxon>Metazoa</taxon>
        <taxon>Spiralia</taxon>
        <taxon>Lophotrochozoa</taxon>
        <taxon>Mollusca</taxon>
        <taxon>Bivalvia</taxon>
        <taxon>Autobranchia</taxon>
        <taxon>Pteriomorphia</taxon>
        <taxon>Pterioida</taxon>
        <taxon>Pterioidea</taxon>
        <taxon>Pteriidae</taxon>
        <taxon>Pinctada</taxon>
    </lineage>
</organism>
<feature type="region of interest" description="Disordered" evidence="1">
    <location>
        <begin position="25"/>
        <end position="53"/>
    </location>
</feature>
<comment type="caution">
    <text evidence="2">The sequence shown here is derived from an EMBL/GenBank/DDBJ whole genome shotgun (WGS) entry which is preliminary data.</text>
</comment>
<accession>A0AA88YNJ0</accession>
<feature type="region of interest" description="Disordered" evidence="1">
    <location>
        <begin position="157"/>
        <end position="192"/>
    </location>
</feature>
<proteinExistence type="predicted"/>
<sequence>MDNDYIPIHSIKSIIKKIINRRLTKDKTGTKANKQKPPPHEKKRNPDMGVRPDAQEESASFACMLQFGRIATSSYCHLEDIKYNLWLDGADVLVEKGKCPVYKCQTPRKIPPNCRLLPRTFENLAKMTRIGSTFTAVSNLPTNVLCGLVRTRTIHAPELPSGGTEAQLRGTLTDSDTDTPRPRSYRSYRGKPAESQRLFYRDPFPEGLPAQKEPSVSERADIERWRNKQWQREKMLAGRKMVCSSPIYLNK</sequence>
<keyword evidence="3" id="KW-1185">Reference proteome</keyword>